<gene>
    <name evidence="1" type="ORF">CANVERA_P1938</name>
</gene>
<keyword evidence="2" id="KW-1185">Reference proteome</keyword>
<dbReference type="Proteomes" id="UP001152885">
    <property type="component" value="Unassembled WGS sequence"/>
</dbReference>
<name>A0A9W4TVQ3_9ASCO</name>
<evidence type="ECO:0000313" key="2">
    <source>
        <dbReference type="Proteomes" id="UP001152885"/>
    </source>
</evidence>
<reference evidence="1" key="1">
    <citation type="submission" date="2022-12" db="EMBL/GenBank/DDBJ databases">
        <authorList>
            <person name="Brejova B."/>
        </authorList>
    </citation>
    <scope>NUCLEOTIDE SEQUENCE</scope>
</reference>
<organism evidence="1 2">
    <name type="scientific">Candida verbasci</name>
    <dbReference type="NCBI Taxonomy" id="1227364"/>
    <lineage>
        <taxon>Eukaryota</taxon>
        <taxon>Fungi</taxon>
        <taxon>Dikarya</taxon>
        <taxon>Ascomycota</taxon>
        <taxon>Saccharomycotina</taxon>
        <taxon>Pichiomycetes</taxon>
        <taxon>Debaryomycetaceae</taxon>
        <taxon>Candida/Lodderomyces clade</taxon>
        <taxon>Candida</taxon>
    </lineage>
</organism>
<protein>
    <submittedName>
        <fullName evidence="1">Uncharacterized protein</fullName>
    </submittedName>
</protein>
<comment type="caution">
    <text evidence="1">The sequence shown here is derived from an EMBL/GenBank/DDBJ whole genome shotgun (WGS) entry which is preliminary data.</text>
</comment>
<accession>A0A9W4TVQ3</accession>
<sequence>MENEQIPLHKLFSPDIKELESQFKVEYPHETDEYDWSTSEFKISQFPEFFEIMQNELDTSYGGDLRKEKVKY</sequence>
<dbReference type="EMBL" id="CANTUO010000001">
    <property type="protein sequence ID" value="CAI5757424.1"/>
    <property type="molecule type" value="Genomic_DNA"/>
</dbReference>
<evidence type="ECO:0000313" key="1">
    <source>
        <dbReference type="EMBL" id="CAI5757424.1"/>
    </source>
</evidence>
<dbReference type="AlphaFoldDB" id="A0A9W4TVQ3"/>
<proteinExistence type="predicted"/>